<dbReference type="SUPFAM" id="SSF49265">
    <property type="entry name" value="Fibronectin type III"/>
    <property type="match status" value="1"/>
</dbReference>
<dbReference type="PANTHER" id="PTHR23037">
    <property type="entry name" value="CYTOKINE RECEPTOR"/>
    <property type="match status" value="1"/>
</dbReference>
<keyword evidence="4 8" id="KW-1133">Transmembrane helix</keyword>
<name>A0A8C6ZTA9_NOTPE</name>
<dbReference type="InterPro" id="IPR015321">
    <property type="entry name" value="TypeI_recpt_CBD"/>
</dbReference>
<evidence type="ECO:0000313" key="11">
    <source>
        <dbReference type="Ensembl" id="ENSNPEP00000015749.1"/>
    </source>
</evidence>
<evidence type="ECO:0000256" key="2">
    <source>
        <dbReference type="ARBA" id="ARBA00022692"/>
    </source>
</evidence>
<dbReference type="Proteomes" id="UP000694420">
    <property type="component" value="Unplaced"/>
</dbReference>
<dbReference type="GO" id="GO:0004896">
    <property type="term" value="F:cytokine receptor activity"/>
    <property type="evidence" value="ECO:0007669"/>
    <property type="project" value="TreeGrafter"/>
</dbReference>
<accession>A0A8C6ZTA9</accession>
<keyword evidence="7" id="KW-0325">Glycoprotein</keyword>
<keyword evidence="3 9" id="KW-0732">Signal</keyword>
<keyword evidence="6" id="KW-0675">Receptor</keyword>
<feature type="signal peptide" evidence="9">
    <location>
        <begin position="1"/>
        <end position="22"/>
    </location>
</feature>
<evidence type="ECO:0000256" key="7">
    <source>
        <dbReference type="ARBA" id="ARBA00023180"/>
    </source>
</evidence>
<dbReference type="AlphaFoldDB" id="A0A8C6ZTA9"/>
<evidence type="ECO:0000256" key="4">
    <source>
        <dbReference type="ARBA" id="ARBA00022989"/>
    </source>
</evidence>
<dbReference type="Gene3D" id="2.60.40.10">
    <property type="entry name" value="Immunoglobulins"/>
    <property type="match status" value="1"/>
</dbReference>
<proteinExistence type="predicted"/>
<evidence type="ECO:0000259" key="10">
    <source>
        <dbReference type="Pfam" id="PF09240"/>
    </source>
</evidence>
<reference evidence="11" key="2">
    <citation type="submission" date="2025-09" db="UniProtKB">
        <authorList>
            <consortium name="Ensembl"/>
        </authorList>
    </citation>
    <scope>IDENTIFICATION</scope>
</reference>
<feature type="transmembrane region" description="Helical" evidence="8">
    <location>
        <begin position="239"/>
        <end position="262"/>
    </location>
</feature>
<evidence type="ECO:0000256" key="6">
    <source>
        <dbReference type="ARBA" id="ARBA00023170"/>
    </source>
</evidence>
<keyword evidence="2 8" id="KW-0812">Transmembrane</keyword>
<dbReference type="GO" id="GO:0009897">
    <property type="term" value="C:external side of plasma membrane"/>
    <property type="evidence" value="ECO:0007669"/>
    <property type="project" value="TreeGrafter"/>
</dbReference>
<evidence type="ECO:0000256" key="3">
    <source>
        <dbReference type="ARBA" id="ARBA00022729"/>
    </source>
</evidence>
<evidence type="ECO:0000313" key="12">
    <source>
        <dbReference type="Proteomes" id="UP000694420"/>
    </source>
</evidence>
<evidence type="ECO:0000256" key="5">
    <source>
        <dbReference type="ARBA" id="ARBA00023136"/>
    </source>
</evidence>
<dbReference type="InterPro" id="IPR013783">
    <property type="entry name" value="Ig-like_fold"/>
</dbReference>
<dbReference type="PANTHER" id="PTHR23037:SF46">
    <property type="entry name" value="INTERLEUKIN 5 RECEPTOR SUBUNIT ALPHA"/>
    <property type="match status" value="1"/>
</dbReference>
<feature type="domain" description="Type I cytokine receptor cytokine-binding" evidence="10">
    <location>
        <begin position="112"/>
        <end position="184"/>
    </location>
</feature>
<dbReference type="Pfam" id="PF09240">
    <property type="entry name" value="IL6Ra-bind"/>
    <property type="match status" value="1"/>
</dbReference>
<comment type="subcellular location">
    <subcellularLocation>
        <location evidence="1">Membrane</location>
        <topology evidence="1">Single-pass type I membrane protein</topology>
    </subcellularLocation>
</comment>
<sequence length="277" mass="32120">LFLTCRWNFLCCILHPPPLVLSLVTTGRSLDPSSLHSPFRYLYILIRSPLNLLFSRLSRPSLLSLSSYARCSIFLIIFVALRWTISRSSMSLLPSEEPRTAHTMNGTAIENFVCVIYNVSFMNCTWHVDRTAQGDTQYFLYWKYSRIEDFMECQNYIKDNWRRHTGCRFQNVTIKNNRADFLVNASRMILFVCVLDYVFAEKLTPPSNITVNCTGVSYGCEIQWQPPRTSHVERDVRRFITSLVILLLSILVLIVSTAQSCLRYCRMSSKAFFLIPC</sequence>
<reference evidence="11" key="1">
    <citation type="submission" date="2025-08" db="UniProtKB">
        <authorList>
            <consortium name="Ensembl"/>
        </authorList>
    </citation>
    <scope>IDENTIFICATION</scope>
</reference>
<protein>
    <recommendedName>
        <fullName evidence="10">Type I cytokine receptor cytokine-binding domain-containing protein</fullName>
    </recommendedName>
</protein>
<dbReference type="InterPro" id="IPR036116">
    <property type="entry name" value="FN3_sf"/>
</dbReference>
<evidence type="ECO:0000256" key="8">
    <source>
        <dbReference type="SAM" id="Phobius"/>
    </source>
</evidence>
<evidence type="ECO:0000256" key="1">
    <source>
        <dbReference type="ARBA" id="ARBA00004479"/>
    </source>
</evidence>
<dbReference type="Ensembl" id="ENSNPET00000016141.1">
    <property type="protein sequence ID" value="ENSNPEP00000015749.1"/>
    <property type="gene ID" value="ENSNPEG00000011749.1"/>
</dbReference>
<evidence type="ECO:0000256" key="9">
    <source>
        <dbReference type="SAM" id="SignalP"/>
    </source>
</evidence>
<keyword evidence="5 8" id="KW-0472">Membrane</keyword>
<keyword evidence="12" id="KW-1185">Reference proteome</keyword>
<feature type="chain" id="PRO_5034668063" description="Type I cytokine receptor cytokine-binding domain-containing protein" evidence="9">
    <location>
        <begin position="23"/>
        <end position="277"/>
    </location>
</feature>
<organism evidence="11 12">
    <name type="scientific">Nothoprocta perdicaria</name>
    <name type="common">Chilean tinamou</name>
    <name type="synonym">Crypturus perdicarius</name>
    <dbReference type="NCBI Taxonomy" id="30464"/>
    <lineage>
        <taxon>Eukaryota</taxon>
        <taxon>Metazoa</taxon>
        <taxon>Chordata</taxon>
        <taxon>Craniata</taxon>
        <taxon>Vertebrata</taxon>
        <taxon>Euteleostomi</taxon>
        <taxon>Archelosauria</taxon>
        <taxon>Archosauria</taxon>
        <taxon>Dinosauria</taxon>
        <taxon>Saurischia</taxon>
        <taxon>Theropoda</taxon>
        <taxon>Coelurosauria</taxon>
        <taxon>Aves</taxon>
        <taxon>Palaeognathae</taxon>
        <taxon>Tinamiformes</taxon>
        <taxon>Tinamidae</taxon>
        <taxon>Nothoprocta</taxon>
    </lineage>
</organism>